<keyword evidence="2" id="KW-1185">Reference proteome</keyword>
<dbReference type="PANTHER" id="PTHR41260">
    <property type="entry name" value="PROTEIN ECSC"/>
    <property type="match status" value="1"/>
</dbReference>
<accession>A0A2C9CP48</accession>
<sequence length="282" mass="29734">MVSNLKAVPQLDEVAQDSVDLPPQACRAVLAEQSQYRVQRPAILPRFARAVTRPAGWIASRLIPVEAIELALTGADFAANASLRRVLIDHDFADLFACDAAAQDARRWAIGYGMTSGGAAGAVGAIGLVVDVPTSITLAMRTARAVGLCYGFGESGPAERSFVMSILALAGANDRADKEQALLFVDAVNRPEAIQDHDFQAIARMSGPGTASVAAVRALAEQLGVNLAQRKAAQIVPVFGAVIGASVNAAFLSDVALAARYAYRERWLATRGYAETVEETPV</sequence>
<reference evidence="2" key="1">
    <citation type="submission" date="2017-09" db="EMBL/GenBank/DDBJ databases">
        <authorList>
            <person name="Varghese N."/>
            <person name="Submissions S."/>
        </authorList>
    </citation>
    <scope>NUCLEOTIDE SEQUENCE [LARGE SCALE GENOMIC DNA]</scope>
    <source>
        <strain evidence="2">C7</strain>
    </source>
</reference>
<evidence type="ECO:0000313" key="2">
    <source>
        <dbReference type="Proteomes" id="UP000220034"/>
    </source>
</evidence>
<dbReference type="Pfam" id="PF12787">
    <property type="entry name" value="EcsC"/>
    <property type="match status" value="1"/>
</dbReference>
<dbReference type="PANTHER" id="PTHR41260:SF1">
    <property type="entry name" value="PROTEIN ECSC"/>
    <property type="match status" value="1"/>
</dbReference>
<dbReference type="AlphaFoldDB" id="A0A2C9CP48"/>
<gene>
    <name evidence="1" type="ORF">SAMN06273572_101832</name>
</gene>
<protein>
    <submittedName>
        <fullName evidence="1">EcsC protein family protein</fullName>
    </submittedName>
</protein>
<dbReference type="RefSeq" id="WP_097928521.1">
    <property type="nucleotide sequence ID" value="NZ_OCTN01000001.1"/>
</dbReference>
<name>A0A2C9CP48_9RHOB</name>
<evidence type="ECO:0000313" key="1">
    <source>
        <dbReference type="EMBL" id="SOH92978.1"/>
    </source>
</evidence>
<proteinExistence type="predicted"/>
<dbReference type="Proteomes" id="UP000220034">
    <property type="component" value="Unassembled WGS sequence"/>
</dbReference>
<dbReference type="OrthoDB" id="7569638at2"/>
<organism evidence="1 2">
    <name type="scientific">Pontivivens marinum</name>
    <dbReference type="NCBI Taxonomy" id="1690039"/>
    <lineage>
        <taxon>Bacteria</taxon>
        <taxon>Pseudomonadati</taxon>
        <taxon>Pseudomonadota</taxon>
        <taxon>Alphaproteobacteria</taxon>
        <taxon>Rhodobacterales</taxon>
        <taxon>Paracoccaceae</taxon>
        <taxon>Pontivivens</taxon>
    </lineage>
</organism>
<dbReference type="EMBL" id="OCTN01000001">
    <property type="protein sequence ID" value="SOH92978.1"/>
    <property type="molecule type" value="Genomic_DNA"/>
</dbReference>
<dbReference type="InterPro" id="IPR024787">
    <property type="entry name" value="EcsC"/>
</dbReference>